<dbReference type="Proteomes" id="UP000199063">
    <property type="component" value="Unassembled WGS sequence"/>
</dbReference>
<dbReference type="GO" id="GO:0016758">
    <property type="term" value="F:hexosyltransferase activity"/>
    <property type="evidence" value="ECO:0007669"/>
    <property type="project" value="InterPro"/>
</dbReference>
<organism evidence="10 11">
    <name type="scientific">Streptomyces wuyuanensis</name>
    <dbReference type="NCBI Taxonomy" id="1196353"/>
    <lineage>
        <taxon>Bacteria</taxon>
        <taxon>Bacillati</taxon>
        <taxon>Actinomycetota</taxon>
        <taxon>Actinomycetes</taxon>
        <taxon>Kitasatosporales</taxon>
        <taxon>Streptomycetaceae</taxon>
        <taxon>Streptomyces</taxon>
    </lineage>
</organism>
<evidence type="ECO:0000313" key="11">
    <source>
        <dbReference type="Proteomes" id="UP000199063"/>
    </source>
</evidence>
<evidence type="ECO:0000256" key="3">
    <source>
        <dbReference type="ARBA" id="ARBA00022679"/>
    </source>
</evidence>
<evidence type="ECO:0000256" key="2">
    <source>
        <dbReference type="ARBA" id="ARBA00022475"/>
    </source>
</evidence>
<feature type="transmembrane region" description="Helical" evidence="9">
    <location>
        <begin position="36"/>
        <end position="54"/>
    </location>
</feature>
<dbReference type="OrthoDB" id="3362857at2"/>
<gene>
    <name evidence="10" type="ORF">SAMN05444921_101483</name>
</gene>
<accession>A0A1G9N593</accession>
<keyword evidence="5 9" id="KW-1133">Transmembrane helix</keyword>
<keyword evidence="6 9" id="KW-0472">Membrane</keyword>
<keyword evidence="4 9" id="KW-0812">Transmembrane</keyword>
<dbReference type="RefSeq" id="WP_093652076.1">
    <property type="nucleotide sequence ID" value="NZ_FNHI01000001.1"/>
</dbReference>
<dbReference type="GO" id="GO:0005886">
    <property type="term" value="C:plasma membrane"/>
    <property type="evidence" value="ECO:0007669"/>
    <property type="project" value="UniProtKB-SubCell"/>
</dbReference>
<evidence type="ECO:0000256" key="4">
    <source>
        <dbReference type="ARBA" id="ARBA00022692"/>
    </source>
</evidence>
<sequence>MTSRRTAVTVLLLAGLVAVLVRTVRADDYHSAPGRLSLWYAAAWLLFAASLWMLRTAPARTAVVLVMAGSVVIAATGLVAPPRTSTDSYRYAWDGRVQAAGISPYDHVPAAAELAPLRDAWLFPEGRAACAGPDRAPVGAGVCTRINRPRVNTVYPPVAEGYFLLVEGLSPEGTRHKPLQTGGALLSVATAAALLLVLRRRGAPWRAAYWAWCPAVPVEAVNNAHVDVLGVLLSVAALAAVVRHRAAGGALLGAAVATKLLPAVLIPGALSGVRRARDALAVLVPAAGVVALLYVPYVLVSRGSVLGFLGGYVREEGYDDASARNRYALLRLILPDDWTLPVVAAAMTAVVAYVVLRGDPERPWSGALLVTGTAFLLLTPGYSWYALLLVALVALDGRWEWLGIAVAGAAKYVTGPAFPGNADTVGTTAYATAAAAVLAGWALRRRTARGRPSGTRPAGLPASAEPYGNTGRSA</sequence>
<comment type="similarity">
    <text evidence="7">Belongs to the glycosyltransferase 87 family.</text>
</comment>
<evidence type="ECO:0000313" key="10">
    <source>
        <dbReference type="EMBL" id="SDL81689.1"/>
    </source>
</evidence>
<comment type="subcellular location">
    <subcellularLocation>
        <location evidence="1">Cell membrane</location>
        <topology evidence="1">Multi-pass membrane protein</topology>
    </subcellularLocation>
</comment>
<evidence type="ECO:0000256" key="9">
    <source>
        <dbReference type="SAM" id="Phobius"/>
    </source>
</evidence>
<keyword evidence="3" id="KW-0808">Transferase</keyword>
<dbReference type="AlphaFoldDB" id="A0A1G9N593"/>
<name>A0A1G9N593_9ACTN</name>
<dbReference type="GeneID" id="40827817"/>
<reference evidence="11" key="1">
    <citation type="submission" date="2016-10" db="EMBL/GenBank/DDBJ databases">
        <authorList>
            <person name="Varghese N."/>
            <person name="Submissions S."/>
        </authorList>
    </citation>
    <scope>NUCLEOTIDE SEQUENCE [LARGE SCALE GENOMIC DNA]</scope>
    <source>
        <strain evidence="11">CGMCC 4.7042</strain>
    </source>
</reference>
<proteinExistence type="inferred from homology"/>
<evidence type="ECO:0000256" key="6">
    <source>
        <dbReference type="ARBA" id="ARBA00023136"/>
    </source>
</evidence>
<keyword evidence="11" id="KW-1185">Reference proteome</keyword>
<evidence type="ECO:0000256" key="1">
    <source>
        <dbReference type="ARBA" id="ARBA00004651"/>
    </source>
</evidence>
<dbReference type="InterPro" id="IPR018584">
    <property type="entry name" value="GT87"/>
</dbReference>
<feature type="region of interest" description="Disordered" evidence="8">
    <location>
        <begin position="449"/>
        <end position="474"/>
    </location>
</feature>
<feature type="transmembrane region" description="Helical" evidence="9">
    <location>
        <begin position="279"/>
        <end position="299"/>
    </location>
</feature>
<keyword evidence="2" id="KW-1003">Cell membrane</keyword>
<evidence type="ECO:0008006" key="12">
    <source>
        <dbReference type="Google" id="ProtNLM"/>
    </source>
</evidence>
<dbReference type="EMBL" id="FNHI01000001">
    <property type="protein sequence ID" value="SDL81689.1"/>
    <property type="molecule type" value="Genomic_DNA"/>
</dbReference>
<dbReference type="STRING" id="1196353.SAMN05444921_101483"/>
<protein>
    <recommendedName>
        <fullName evidence="12">DUF2029 domain-containing protein</fullName>
    </recommendedName>
</protein>
<feature type="transmembrane region" description="Helical" evidence="9">
    <location>
        <begin position="179"/>
        <end position="198"/>
    </location>
</feature>
<evidence type="ECO:0000256" key="5">
    <source>
        <dbReference type="ARBA" id="ARBA00022989"/>
    </source>
</evidence>
<evidence type="ECO:0000256" key="8">
    <source>
        <dbReference type="SAM" id="MobiDB-lite"/>
    </source>
</evidence>
<feature type="transmembrane region" description="Helical" evidence="9">
    <location>
        <begin position="368"/>
        <end position="395"/>
    </location>
</feature>
<feature type="transmembrane region" description="Helical" evidence="9">
    <location>
        <begin position="61"/>
        <end position="80"/>
    </location>
</feature>
<feature type="transmembrane region" description="Helical" evidence="9">
    <location>
        <begin position="338"/>
        <end position="356"/>
    </location>
</feature>
<evidence type="ECO:0000256" key="7">
    <source>
        <dbReference type="ARBA" id="ARBA00024033"/>
    </source>
</evidence>
<dbReference type="Pfam" id="PF09594">
    <property type="entry name" value="GT87"/>
    <property type="match status" value="1"/>
</dbReference>
<feature type="transmembrane region" description="Helical" evidence="9">
    <location>
        <begin position="425"/>
        <end position="443"/>
    </location>
</feature>